<dbReference type="Gene3D" id="3.90.226.10">
    <property type="entry name" value="2-enoyl-CoA Hydratase, Chain A, domain 1"/>
    <property type="match status" value="1"/>
</dbReference>
<name>F3L038_9GAMM</name>
<feature type="compositionally biased region" description="Basic and acidic residues" evidence="2">
    <location>
        <begin position="245"/>
        <end position="259"/>
    </location>
</feature>
<evidence type="ECO:0000256" key="1">
    <source>
        <dbReference type="ARBA" id="ARBA00005254"/>
    </source>
</evidence>
<dbReference type="Pfam" id="PF00378">
    <property type="entry name" value="ECH_1"/>
    <property type="match status" value="1"/>
</dbReference>
<dbReference type="STRING" id="2518989.IMCC3088_690"/>
<dbReference type="InterPro" id="IPR001753">
    <property type="entry name" value="Enoyl-CoA_hydra/iso"/>
</dbReference>
<reference evidence="3 4" key="1">
    <citation type="journal article" date="2011" name="J. Bacteriol.">
        <title>Genome sequence of strain IMCC3088, a proteorhodopsin-containing marine bacterium belonging to the OM60/NOR5 clade.</title>
        <authorList>
            <person name="Jang Y."/>
            <person name="Oh H.M."/>
            <person name="Kang I."/>
            <person name="Lee K."/>
            <person name="Yang S.J."/>
            <person name="Cho J.C."/>
        </authorList>
    </citation>
    <scope>NUCLEOTIDE SEQUENCE [LARGE SCALE GENOMIC DNA]</scope>
    <source>
        <strain evidence="3 4">IMCC3088</strain>
    </source>
</reference>
<accession>F3L038</accession>
<dbReference type="CDD" id="cd06558">
    <property type="entry name" value="crotonase-like"/>
    <property type="match status" value="1"/>
</dbReference>
<dbReference type="InterPro" id="IPR029045">
    <property type="entry name" value="ClpP/crotonase-like_dom_sf"/>
</dbReference>
<organism evidence="3 4">
    <name type="scientific">Aequoribacter fuscus</name>
    <dbReference type="NCBI Taxonomy" id="2518989"/>
    <lineage>
        <taxon>Bacteria</taxon>
        <taxon>Pseudomonadati</taxon>
        <taxon>Pseudomonadota</taxon>
        <taxon>Gammaproteobacteria</taxon>
        <taxon>Cellvibrionales</taxon>
        <taxon>Halieaceae</taxon>
        <taxon>Aequoribacter</taxon>
    </lineage>
</organism>
<dbReference type="eggNOG" id="COG1024">
    <property type="taxonomic scope" value="Bacteria"/>
</dbReference>
<sequence length="266" mass="28715">MSFPITESIQLEQKNGWLTIWFDGIENRNALTDQRVAETLAVLNAVADDRTVRGVTLRGKGGVFSAGGDLKSFRKFAEAPDDDVIEMSKSIAYLLNRLNTMPQVTVALVEGAAIAGGLGIVCCCDVAICQSSAKFAFSETMIGISPAQIARFVMQKLGYAKGRRLMLTAARFDGTEAGNLGLADFVADDVASLEAHETKVRRDVLKCAPGAIAATKELILELPYIVPNEVADVAGRNFTKRLKSDEGKEGVSSFLEKRAPKWAQEP</sequence>
<dbReference type="OrthoDB" id="9807606at2"/>
<dbReference type="EMBL" id="AEIG01000017">
    <property type="protein sequence ID" value="EGG30324.1"/>
    <property type="molecule type" value="Genomic_DNA"/>
</dbReference>
<dbReference type="AlphaFoldDB" id="F3L038"/>
<protein>
    <submittedName>
        <fullName evidence="3">Isohexenylglutaconyl-CoA hydratase</fullName>
    </submittedName>
</protein>
<comment type="similarity">
    <text evidence="1">Belongs to the enoyl-CoA hydratase/isomerase family.</text>
</comment>
<proteinExistence type="inferred from homology"/>
<feature type="region of interest" description="Disordered" evidence="2">
    <location>
        <begin position="245"/>
        <end position="266"/>
    </location>
</feature>
<keyword evidence="4" id="KW-1185">Reference proteome</keyword>
<evidence type="ECO:0000313" key="4">
    <source>
        <dbReference type="Proteomes" id="UP000005615"/>
    </source>
</evidence>
<evidence type="ECO:0000313" key="3">
    <source>
        <dbReference type="EMBL" id="EGG30324.1"/>
    </source>
</evidence>
<dbReference type="GO" id="GO:0003824">
    <property type="term" value="F:catalytic activity"/>
    <property type="evidence" value="ECO:0007669"/>
    <property type="project" value="UniProtKB-ARBA"/>
</dbReference>
<dbReference type="Gene3D" id="1.10.12.10">
    <property type="entry name" value="Lyase 2-enoyl-coa Hydratase, Chain A, domain 2"/>
    <property type="match status" value="1"/>
</dbReference>
<gene>
    <name evidence="3" type="ORF">IMCC3088_690</name>
</gene>
<dbReference type="SUPFAM" id="SSF52096">
    <property type="entry name" value="ClpP/crotonase"/>
    <property type="match status" value="1"/>
</dbReference>
<dbReference type="GO" id="GO:0008300">
    <property type="term" value="P:isoprenoid catabolic process"/>
    <property type="evidence" value="ECO:0007669"/>
    <property type="project" value="TreeGrafter"/>
</dbReference>
<dbReference type="InterPro" id="IPR051683">
    <property type="entry name" value="Enoyl-CoA_Hydratase/Isomerase"/>
</dbReference>
<dbReference type="RefSeq" id="WP_009575039.1">
    <property type="nucleotide sequence ID" value="NZ_AEIG01000017.1"/>
</dbReference>
<dbReference type="InterPro" id="IPR014748">
    <property type="entry name" value="Enoyl-CoA_hydra_C"/>
</dbReference>
<comment type="caution">
    <text evidence="3">The sequence shown here is derived from an EMBL/GenBank/DDBJ whole genome shotgun (WGS) entry which is preliminary data.</text>
</comment>
<evidence type="ECO:0000256" key="2">
    <source>
        <dbReference type="SAM" id="MobiDB-lite"/>
    </source>
</evidence>
<dbReference type="PANTHER" id="PTHR42964">
    <property type="entry name" value="ENOYL-COA HYDRATASE"/>
    <property type="match status" value="1"/>
</dbReference>
<dbReference type="PANTHER" id="PTHR42964:SF1">
    <property type="entry name" value="POLYKETIDE BIOSYNTHESIS ENOYL-COA HYDRATASE PKSH-RELATED"/>
    <property type="match status" value="1"/>
</dbReference>
<dbReference type="Proteomes" id="UP000005615">
    <property type="component" value="Unassembled WGS sequence"/>
</dbReference>